<reference evidence="1" key="1">
    <citation type="journal article" date="2009" name="PLoS Genet.">
        <title>Sequencing, mapping, and analysis of 27,455 maize full-length cDNAs.</title>
        <authorList>
            <person name="Soderlund C."/>
            <person name="Descour A."/>
            <person name="Kudrna D."/>
            <person name="Bomhoff M."/>
            <person name="Boyd L."/>
            <person name="Currie J."/>
            <person name="Angelova A."/>
            <person name="Collura K."/>
            <person name="Wissotski M."/>
            <person name="Ashley E."/>
            <person name="Morrow D."/>
            <person name="Fernandes J."/>
            <person name="Walbot V."/>
            <person name="Yu Y."/>
        </authorList>
    </citation>
    <scope>NUCLEOTIDE SEQUENCE</scope>
    <source>
        <strain evidence="1">B73</strain>
    </source>
</reference>
<dbReference type="AlphaFoldDB" id="C0PJZ0"/>
<organism evidence="1">
    <name type="scientific">Zea mays</name>
    <name type="common">Maize</name>
    <dbReference type="NCBI Taxonomy" id="4577"/>
    <lineage>
        <taxon>Eukaryota</taxon>
        <taxon>Viridiplantae</taxon>
        <taxon>Streptophyta</taxon>
        <taxon>Embryophyta</taxon>
        <taxon>Tracheophyta</taxon>
        <taxon>Spermatophyta</taxon>
        <taxon>Magnoliopsida</taxon>
        <taxon>Liliopsida</taxon>
        <taxon>Poales</taxon>
        <taxon>Poaceae</taxon>
        <taxon>PACMAD clade</taxon>
        <taxon>Panicoideae</taxon>
        <taxon>Andropogonodae</taxon>
        <taxon>Andropogoneae</taxon>
        <taxon>Tripsacinae</taxon>
        <taxon>Zea</taxon>
    </lineage>
</organism>
<proteinExistence type="evidence at transcript level"/>
<protein>
    <submittedName>
        <fullName evidence="1">Uncharacterized protein</fullName>
    </submittedName>
</protein>
<reference evidence="1" key="2">
    <citation type="submission" date="2012-06" db="EMBL/GenBank/DDBJ databases">
        <authorList>
            <person name="Yu Y."/>
            <person name="Currie J."/>
            <person name="Lomeli R."/>
            <person name="Angelova A."/>
            <person name="Collura K."/>
            <person name="Wissotski M."/>
            <person name="Campos D."/>
            <person name="Kudrna D."/>
            <person name="Golser W."/>
            <person name="Ashely E."/>
            <person name="Descour A."/>
            <person name="Fernandes J."/>
            <person name="Soderlund C."/>
            <person name="Walbot V."/>
        </authorList>
    </citation>
    <scope>NUCLEOTIDE SEQUENCE</scope>
    <source>
        <strain evidence="1">B73</strain>
    </source>
</reference>
<evidence type="ECO:0000313" key="1">
    <source>
        <dbReference type="EMBL" id="ACN35506.1"/>
    </source>
</evidence>
<dbReference type="EMBL" id="BT068609">
    <property type="protein sequence ID" value="ACN35506.1"/>
    <property type="molecule type" value="mRNA"/>
</dbReference>
<sequence length="153" mass="16625">MERDGVAVLAGVADDEGGGVGAAALHLLPRPAVLVGAAPVVSARVRRPLDRLLPVLAPRPGVRRRAHGHPRHLLLARLALLLFSLRTCRSANAVITAVGSSWSFGRRRRFVVSWLRRGEAEEGLLQAQVVDADGRAGRELLRRRGVRHLVLRL</sequence>
<accession>C0PJZ0</accession>
<name>C0PJZ0_MAIZE</name>